<keyword evidence="5" id="KW-0010">Activator</keyword>
<evidence type="ECO:0000256" key="1">
    <source>
        <dbReference type="ARBA" id="ARBA00004123"/>
    </source>
</evidence>
<evidence type="ECO:0000256" key="5">
    <source>
        <dbReference type="ARBA" id="ARBA00023159"/>
    </source>
</evidence>
<evidence type="ECO:0000256" key="6">
    <source>
        <dbReference type="ARBA" id="ARBA00023163"/>
    </source>
</evidence>
<dbReference type="GO" id="GO:0016592">
    <property type="term" value="C:mediator complex"/>
    <property type="evidence" value="ECO:0007669"/>
    <property type="project" value="InterPro"/>
</dbReference>
<dbReference type="Proteomes" id="UP001497623">
    <property type="component" value="Unassembled WGS sequence"/>
</dbReference>
<comment type="caution">
    <text evidence="9">The sequence shown here is derived from an EMBL/GenBank/DDBJ whole genome shotgun (WGS) entry which is preliminary data.</text>
</comment>
<evidence type="ECO:0000256" key="4">
    <source>
        <dbReference type="ARBA" id="ARBA00023015"/>
    </source>
</evidence>
<reference evidence="9 10" key="1">
    <citation type="submission" date="2024-05" db="EMBL/GenBank/DDBJ databases">
        <authorList>
            <person name="Wallberg A."/>
        </authorList>
    </citation>
    <scope>NUCLEOTIDE SEQUENCE [LARGE SCALE GENOMIC DNA]</scope>
</reference>
<evidence type="ECO:0000313" key="9">
    <source>
        <dbReference type="EMBL" id="CAL4188925.1"/>
    </source>
</evidence>
<name>A0AAV2SG78_MEGNR</name>
<evidence type="ECO:0000256" key="3">
    <source>
        <dbReference type="ARBA" id="ARBA00019693"/>
    </source>
</evidence>
<evidence type="ECO:0000256" key="8">
    <source>
        <dbReference type="ARBA" id="ARBA00031960"/>
    </source>
</evidence>
<gene>
    <name evidence="9" type="ORF">MNOR_LOCUS36338</name>
</gene>
<organism evidence="9 10">
    <name type="scientific">Meganyctiphanes norvegica</name>
    <name type="common">Northern krill</name>
    <name type="synonym">Thysanopoda norvegica</name>
    <dbReference type="NCBI Taxonomy" id="48144"/>
    <lineage>
        <taxon>Eukaryota</taxon>
        <taxon>Metazoa</taxon>
        <taxon>Ecdysozoa</taxon>
        <taxon>Arthropoda</taxon>
        <taxon>Crustacea</taxon>
        <taxon>Multicrustacea</taxon>
        <taxon>Malacostraca</taxon>
        <taxon>Eumalacostraca</taxon>
        <taxon>Eucarida</taxon>
        <taxon>Euphausiacea</taxon>
        <taxon>Euphausiidae</taxon>
        <taxon>Meganyctiphanes</taxon>
    </lineage>
</organism>
<dbReference type="InterPro" id="IPR021429">
    <property type="entry name" value="Mediator_Med24"/>
</dbReference>
<keyword evidence="6" id="KW-0804">Transcription</keyword>
<dbReference type="Pfam" id="PF11277">
    <property type="entry name" value="Med24_N"/>
    <property type="match status" value="1"/>
</dbReference>
<feature type="non-terminal residue" evidence="9">
    <location>
        <position position="114"/>
    </location>
</feature>
<evidence type="ECO:0000256" key="7">
    <source>
        <dbReference type="ARBA" id="ARBA00023242"/>
    </source>
</evidence>
<evidence type="ECO:0000313" key="10">
    <source>
        <dbReference type="Proteomes" id="UP001497623"/>
    </source>
</evidence>
<keyword evidence="10" id="KW-1185">Reference proteome</keyword>
<comment type="subcellular location">
    <subcellularLocation>
        <location evidence="1">Nucleus</location>
    </subcellularLocation>
</comment>
<dbReference type="AlphaFoldDB" id="A0AAV2SG78"/>
<keyword evidence="7" id="KW-0539">Nucleus</keyword>
<dbReference type="EMBL" id="CAXKWB010065575">
    <property type="protein sequence ID" value="CAL4188925.1"/>
    <property type="molecule type" value="Genomic_DNA"/>
</dbReference>
<accession>A0AAV2SG78</accession>
<dbReference type="PANTHER" id="PTHR12898:SF1">
    <property type="entry name" value="MEDIATOR OF RNA POLYMERASE II TRANSCRIPTION SUBUNIT 24"/>
    <property type="match status" value="1"/>
</dbReference>
<dbReference type="PANTHER" id="PTHR12898">
    <property type="entry name" value="MEDIATOR OF RNA POLYMERASE II TRANSCRIPTION SUBUNIT 24"/>
    <property type="match status" value="1"/>
</dbReference>
<proteinExistence type="inferred from homology"/>
<keyword evidence="4" id="KW-0805">Transcription regulation</keyword>
<evidence type="ECO:0000256" key="2">
    <source>
        <dbReference type="ARBA" id="ARBA00007864"/>
    </source>
</evidence>
<protein>
    <recommendedName>
        <fullName evidence="3">Mediator of RNA polymerase II transcription subunit 24</fullName>
    </recommendedName>
    <alternativeName>
        <fullName evidence="8">Mediator complex subunit 24</fullName>
    </alternativeName>
</protein>
<dbReference type="GO" id="GO:0060261">
    <property type="term" value="P:positive regulation of transcription initiation by RNA polymerase II"/>
    <property type="evidence" value="ECO:0007669"/>
    <property type="project" value="TreeGrafter"/>
</dbReference>
<sequence length="114" mass="12825">MMGLEAVNSSKSGTIRSLLIRAWRERWTDLQWGIHIKTVLPRCVSGDIYHLADYILQQALMGHLPNNLILSYLKHSLCAQVVSHGGVIESISKYDGFHKPHCVAALLQLLQSMM</sequence>
<comment type="similarity">
    <text evidence="2">Belongs to the Mediator complex subunit 24 family.</text>
</comment>
<dbReference type="GO" id="GO:0003712">
    <property type="term" value="F:transcription coregulator activity"/>
    <property type="evidence" value="ECO:0007669"/>
    <property type="project" value="TreeGrafter"/>
</dbReference>